<comment type="caution">
    <text evidence="1">The sequence shown here is derived from an EMBL/GenBank/DDBJ whole genome shotgun (WGS) entry which is preliminary data.</text>
</comment>
<keyword evidence="2" id="KW-1185">Reference proteome</keyword>
<protein>
    <submittedName>
        <fullName evidence="1">Uncharacterized protein</fullName>
    </submittedName>
</protein>
<evidence type="ECO:0000313" key="1">
    <source>
        <dbReference type="EMBL" id="RNA35162.1"/>
    </source>
</evidence>
<dbReference type="Proteomes" id="UP000276133">
    <property type="component" value="Unassembled WGS sequence"/>
</dbReference>
<organism evidence="1 2">
    <name type="scientific">Brachionus plicatilis</name>
    <name type="common">Marine rotifer</name>
    <name type="synonym">Brachionus muelleri</name>
    <dbReference type="NCBI Taxonomy" id="10195"/>
    <lineage>
        <taxon>Eukaryota</taxon>
        <taxon>Metazoa</taxon>
        <taxon>Spiralia</taxon>
        <taxon>Gnathifera</taxon>
        <taxon>Rotifera</taxon>
        <taxon>Eurotatoria</taxon>
        <taxon>Monogononta</taxon>
        <taxon>Pseudotrocha</taxon>
        <taxon>Ploima</taxon>
        <taxon>Brachionidae</taxon>
        <taxon>Brachionus</taxon>
    </lineage>
</organism>
<evidence type="ECO:0000313" key="2">
    <source>
        <dbReference type="Proteomes" id="UP000276133"/>
    </source>
</evidence>
<name>A0A3M7SHC2_BRAPC</name>
<reference evidence="1 2" key="1">
    <citation type="journal article" date="2018" name="Sci. Rep.">
        <title>Genomic signatures of local adaptation to the degree of environmental predictability in rotifers.</title>
        <authorList>
            <person name="Franch-Gras L."/>
            <person name="Hahn C."/>
            <person name="Garcia-Roger E.M."/>
            <person name="Carmona M.J."/>
            <person name="Serra M."/>
            <person name="Gomez A."/>
        </authorList>
    </citation>
    <scope>NUCLEOTIDE SEQUENCE [LARGE SCALE GENOMIC DNA]</scope>
    <source>
        <strain evidence="1">HYR1</strain>
    </source>
</reference>
<gene>
    <name evidence="1" type="ORF">BpHYR1_018170</name>
</gene>
<sequence length="127" mass="14698">MESVANRFFEILSKMKKLNKDLSRKPNLKNFHKKTFFEALSVLIFLNSDNRIIKSAFKIQLMLIMAIFPVEKEATFFTLIEYNSNLVFKNILAELSITFLKNTISNTSCVGKNAKAKICLEKQKLKK</sequence>
<dbReference type="AlphaFoldDB" id="A0A3M7SHC2"/>
<proteinExistence type="predicted"/>
<accession>A0A3M7SHC2</accession>
<dbReference type="EMBL" id="REGN01001368">
    <property type="protein sequence ID" value="RNA35162.1"/>
    <property type="molecule type" value="Genomic_DNA"/>
</dbReference>